<dbReference type="Pfam" id="PF04547">
    <property type="entry name" value="Anoctamin"/>
    <property type="match status" value="1"/>
</dbReference>
<comment type="caution">
    <text evidence="8">Lacks conserved residue(s) required for the propagation of feature annotation.</text>
</comment>
<gene>
    <name evidence="12" type="ORF">PFISCL1PPCAC_8336</name>
</gene>
<evidence type="ECO:0000259" key="10">
    <source>
        <dbReference type="Pfam" id="PF04547"/>
    </source>
</evidence>
<evidence type="ECO:0000256" key="1">
    <source>
        <dbReference type="ARBA" id="ARBA00004651"/>
    </source>
</evidence>
<dbReference type="PANTHER" id="PTHR12308:SF84">
    <property type="entry name" value="ANOCTAMIN"/>
    <property type="match status" value="1"/>
</dbReference>
<comment type="similarity">
    <text evidence="2 8">Belongs to the anoctamin family.</text>
</comment>
<dbReference type="InterPro" id="IPR049452">
    <property type="entry name" value="Anoctamin_TM"/>
</dbReference>
<dbReference type="InterPro" id="IPR007632">
    <property type="entry name" value="Anoctamin"/>
</dbReference>
<evidence type="ECO:0000256" key="6">
    <source>
        <dbReference type="ARBA" id="ARBA00023136"/>
    </source>
</evidence>
<feature type="transmembrane region" description="Helical" evidence="8">
    <location>
        <begin position="482"/>
        <end position="505"/>
    </location>
</feature>
<proteinExistence type="inferred from homology"/>
<evidence type="ECO:0000259" key="11">
    <source>
        <dbReference type="Pfam" id="PF16178"/>
    </source>
</evidence>
<dbReference type="PANTHER" id="PTHR12308">
    <property type="entry name" value="ANOCTAMIN"/>
    <property type="match status" value="1"/>
</dbReference>
<name>A0AAV5VF03_9BILA</name>
<feature type="transmembrane region" description="Helical" evidence="8">
    <location>
        <begin position="406"/>
        <end position="426"/>
    </location>
</feature>
<feature type="transmembrane region" description="Helical" evidence="8">
    <location>
        <begin position="763"/>
        <end position="787"/>
    </location>
</feature>
<feature type="transmembrane region" description="Helical" evidence="8">
    <location>
        <begin position="712"/>
        <end position="735"/>
    </location>
</feature>
<reference evidence="12" key="1">
    <citation type="submission" date="2023-10" db="EMBL/GenBank/DDBJ databases">
        <title>Genome assembly of Pristionchus species.</title>
        <authorList>
            <person name="Yoshida K."/>
            <person name="Sommer R.J."/>
        </authorList>
    </citation>
    <scope>NUCLEOTIDE SEQUENCE</scope>
    <source>
        <strain evidence="12">RS5133</strain>
    </source>
</reference>
<keyword evidence="7" id="KW-0325">Glycoprotein</keyword>
<evidence type="ECO:0000313" key="12">
    <source>
        <dbReference type="EMBL" id="GMT17039.1"/>
    </source>
</evidence>
<dbReference type="Proteomes" id="UP001432322">
    <property type="component" value="Unassembled WGS sequence"/>
</dbReference>
<evidence type="ECO:0000256" key="5">
    <source>
        <dbReference type="ARBA" id="ARBA00022989"/>
    </source>
</evidence>
<evidence type="ECO:0000256" key="8">
    <source>
        <dbReference type="RuleBase" id="RU280814"/>
    </source>
</evidence>
<keyword evidence="13" id="KW-1185">Reference proteome</keyword>
<protein>
    <recommendedName>
        <fullName evidence="8">Anoctamin</fullName>
    </recommendedName>
</protein>
<feature type="transmembrane region" description="Helical" evidence="8">
    <location>
        <begin position="577"/>
        <end position="598"/>
    </location>
</feature>
<keyword evidence="6 8" id="KW-0472">Membrane</keyword>
<feature type="domain" description="Anoctamin transmembrane" evidence="10">
    <location>
        <begin position="320"/>
        <end position="927"/>
    </location>
</feature>
<feature type="region of interest" description="Disordered" evidence="9">
    <location>
        <begin position="965"/>
        <end position="1012"/>
    </location>
</feature>
<dbReference type="AlphaFoldDB" id="A0AAV5VF03"/>
<keyword evidence="5 8" id="KW-1133">Transmembrane helix</keyword>
<dbReference type="Pfam" id="PF16178">
    <property type="entry name" value="Anoct_dimer"/>
    <property type="match status" value="1"/>
</dbReference>
<comment type="subcellular location">
    <subcellularLocation>
        <location evidence="1">Cell membrane</location>
        <topology evidence="1">Multi-pass membrane protein</topology>
    </subcellularLocation>
    <subcellularLocation>
        <location evidence="8">Membrane</location>
        <topology evidence="8">Multi-pass membrane protein</topology>
    </subcellularLocation>
</comment>
<evidence type="ECO:0000256" key="7">
    <source>
        <dbReference type="ARBA" id="ARBA00023180"/>
    </source>
</evidence>
<organism evidence="12 13">
    <name type="scientific">Pristionchus fissidentatus</name>
    <dbReference type="NCBI Taxonomy" id="1538716"/>
    <lineage>
        <taxon>Eukaryota</taxon>
        <taxon>Metazoa</taxon>
        <taxon>Ecdysozoa</taxon>
        <taxon>Nematoda</taxon>
        <taxon>Chromadorea</taxon>
        <taxon>Rhabditida</taxon>
        <taxon>Rhabditina</taxon>
        <taxon>Diplogasteromorpha</taxon>
        <taxon>Diplogasteroidea</taxon>
        <taxon>Neodiplogasteridae</taxon>
        <taxon>Pristionchus</taxon>
    </lineage>
</organism>
<sequence length="1026" mass="118039">MSARRDSWREAMKQSESGRPLLMNGSRVIDSEDFEAEQNAIEMRAMDDPMNKTLENLDRSMRVTVGLDFDNSCFNDQGKQIDYVLAYEEEDDAPSPSGEETDAQKRAKRRKYFEENLRKMGLELTEVATDPSIGRTHYLLVHAPFGVLERQAQLLNVKLPVKKCDVESSGRALVPGCLDRCLDKMRFLDFDDDLKEQLEEPDYYTATYTPDNKQKFVLWDRPEYMFPSSERSRLVYDLLVRARYRPNNKFMTNDDKYRVGIERLLGNGTYTGAYPMHQELRSREEMAADSGGNGKNQRELLYTCWASWRCFYKYQPLDLVKRYFGSKVGLYFAWLGYYTKTLYPAALLGIVCFLFGVFHYGDDPVSDWICTANTTFQCPICKSYCNFTPLNASCVYAKMSYLFDNTFTVVFAALMSVWASLFLEGWKRYHAEVAWKWGLLDFAVEEDLVRPEFQYRVKTTKWNPITKKHEPYLSSKKKCLNFLASGVTVLFFVFLVLGVVFGVVVYRVIIMQLIQRQGSDTLDKFAFFIVSTTGAILNLIVILIMNYVYYFLALILTRWECPRTQNDFDNSFTIKVFLFQFVNYYSSLFYIAFFKGILSQLPAFNSKLGAGGALSIGGTRLEGCDATGCFAELVIQLAIIMCGRQFFSGFIELGYPLIMKMFRQWQFLVPAAKKERKEQKDQLGKIGAKRWEDDYFLSPTYEQWLFDEYLEMVIQFGFITLFVAAFPLAPVFALLNNILEIRMDAYKFLVSTQRPMPAQSRNIGIWLQILQFISNISVTINALVIAFTSDFVPKTYYKYAYSADLSGYMDWSLSHFDAREMKLAVRNAEYSAAEVVDCRFRGFRKMPCSLMEAQSTPYFTSFGNNASLLSSCDSDNAYGFNEDWWKVLALRLVFVVVFEHVVFLVKTIVDYLIPDVPTKIFVQQQREKYLLRKAAVEDINSRQGSIREGHRRTADRSAYLLTPPFLRRGVSEPPPCNRTHAGRPSGASEPPSCSPPPAPRGRPHGVLFSGACRPNQRVSSYIDEDR</sequence>
<dbReference type="GO" id="GO:0046983">
    <property type="term" value="F:protein dimerization activity"/>
    <property type="evidence" value="ECO:0007669"/>
    <property type="project" value="InterPro"/>
</dbReference>
<evidence type="ECO:0000256" key="4">
    <source>
        <dbReference type="ARBA" id="ARBA00022692"/>
    </source>
</evidence>
<evidence type="ECO:0000256" key="9">
    <source>
        <dbReference type="SAM" id="MobiDB-lite"/>
    </source>
</evidence>
<dbReference type="GO" id="GO:0005886">
    <property type="term" value="C:plasma membrane"/>
    <property type="evidence" value="ECO:0007669"/>
    <property type="project" value="UniProtKB-SubCell"/>
</dbReference>
<dbReference type="EMBL" id="BTSY01000002">
    <property type="protein sequence ID" value="GMT17039.1"/>
    <property type="molecule type" value="Genomic_DNA"/>
</dbReference>
<evidence type="ECO:0000256" key="2">
    <source>
        <dbReference type="ARBA" id="ARBA00009671"/>
    </source>
</evidence>
<evidence type="ECO:0000313" key="13">
    <source>
        <dbReference type="Proteomes" id="UP001432322"/>
    </source>
</evidence>
<accession>A0AAV5VF03</accession>
<comment type="caution">
    <text evidence="12">The sequence shown here is derived from an EMBL/GenBank/DDBJ whole genome shotgun (WGS) entry which is preliminary data.</text>
</comment>
<feature type="transmembrane region" description="Helical" evidence="8">
    <location>
        <begin position="342"/>
        <end position="361"/>
    </location>
</feature>
<keyword evidence="4 8" id="KW-0812">Transmembrane</keyword>
<feature type="compositionally biased region" description="Basic and acidic residues" evidence="9">
    <location>
        <begin position="1"/>
        <end position="13"/>
    </location>
</feature>
<keyword evidence="3" id="KW-1003">Cell membrane</keyword>
<feature type="region of interest" description="Disordered" evidence="9">
    <location>
        <begin position="1"/>
        <end position="21"/>
    </location>
</feature>
<feature type="domain" description="Anoctamin dimerisation" evidence="11">
    <location>
        <begin position="73"/>
        <end position="317"/>
    </location>
</feature>
<dbReference type="GO" id="GO:0005254">
    <property type="term" value="F:chloride channel activity"/>
    <property type="evidence" value="ECO:0007669"/>
    <property type="project" value="TreeGrafter"/>
</dbReference>
<evidence type="ECO:0000256" key="3">
    <source>
        <dbReference type="ARBA" id="ARBA00022475"/>
    </source>
</evidence>
<dbReference type="InterPro" id="IPR032394">
    <property type="entry name" value="Anoct_dimer"/>
</dbReference>
<feature type="transmembrane region" description="Helical" evidence="8">
    <location>
        <begin position="525"/>
        <end position="556"/>
    </location>
</feature>